<dbReference type="AlphaFoldDB" id="A0AAV3RLN7"/>
<feature type="region of interest" description="Disordered" evidence="1">
    <location>
        <begin position="590"/>
        <end position="635"/>
    </location>
</feature>
<feature type="region of interest" description="Disordered" evidence="1">
    <location>
        <begin position="371"/>
        <end position="390"/>
    </location>
</feature>
<proteinExistence type="predicted"/>
<dbReference type="EMBL" id="BAABME010009801">
    <property type="protein sequence ID" value="GAA0175833.1"/>
    <property type="molecule type" value="Genomic_DNA"/>
</dbReference>
<dbReference type="InterPro" id="IPR036361">
    <property type="entry name" value="SAP_dom_sf"/>
</dbReference>
<dbReference type="PROSITE" id="PS50800">
    <property type="entry name" value="SAP"/>
    <property type="match status" value="1"/>
</dbReference>
<dbReference type="CDD" id="cd12432">
    <property type="entry name" value="RRM_ACINU"/>
    <property type="match status" value="1"/>
</dbReference>
<dbReference type="InterPro" id="IPR035979">
    <property type="entry name" value="RBD_domain_sf"/>
</dbReference>
<dbReference type="Pfam" id="PF16294">
    <property type="entry name" value="RSB_motif"/>
    <property type="match status" value="1"/>
</dbReference>
<feature type="domain" description="SAP" evidence="2">
    <location>
        <begin position="13"/>
        <end position="47"/>
    </location>
</feature>
<name>A0AAV3RLN7_LITER</name>
<dbReference type="SUPFAM" id="SSF68906">
    <property type="entry name" value="SAP domain"/>
    <property type="match status" value="1"/>
</dbReference>
<evidence type="ECO:0000259" key="2">
    <source>
        <dbReference type="PROSITE" id="PS50800"/>
    </source>
</evidence>
<evidence type="ECO:0000313" key="3">
    <source>
        <dbReference type="EMBL" id="GAA0175833.1"/>
    </source>
</evidence>
<feature type="region of interest" description="Disordered" evidence="1">
    <location>
        <begin position="43"/>
        <end position="83"/>
    </location>
</feature>
<protein>
    <recommendedName>
        <fullName evidence="2">SAP domain-containing protein</fullName>
    </recommendedName>
</protein>
<feature type="compositionally biased region" description="Basic and acidic residues" evidence="1">
    <location>
        <begin position="482"/>
        <end position="496"/>
    </location>
</feature>
<dbReference type="Proteomes" id="UP001454036">
    <property type="component" value="Unassembled WGS sequence"/>
</dbReference>
<dbReference type="PANTHER" id="PTHR47031:SF3">
    <property type="entry name" value="SAP DOMAIN-CONTAINING PROTEIN"/>
    <property type="match status" value="1"/>
</dbReference>
<evidence type="ECO:0000313" key="4">
    <source>
        <dbReference type="Proteomes" id="UP001454036"/>
    </source>
</evidence>
<dbReference type="Pfam" id="PF02037">
    <property type="entry name" value="SAP"/>
    <property type="match status" value="1"/>
</dbReference>
<comment type="caution">
    <text evidence="3">The sequence shown here is derived from an EMBL/GenBank/DDBJ whole genome shotgun (WGS) entry which is preliminary data.</text>
</comment>
<sequence>MSSPYPVLDGRPIDQWRVTELKEELKRRKLTTKGLKEDLVKRLSRELFSEPNTNEDADNGSDNIPKSDIQFEEDEKRPQLINDGVVASQPEVVFEEGKSETLVSRTAEAGIGSGTNTIQMVDMNSMKEDEGNLGSVVDEKYQKENVVGSLSTEDNHQEAEIFIQEPAVVKEENAVVKGDVADVVSANQLDLNHGRSEDENTNMKPELGSGILLESQSEDNKPIFLRADDGDSRSAHPSLLTVASGPNNQVPEVSLSVGVQLKSDFSSTESGSINEKNELDNNINDVLRLQVGAKPEMVQLSSSTAAICSMESSPVDVEVVQEKKLLLEEKDGDIAKTVDFIKNQDSGDSGSPEKLNLDRSSGDDFMEEDVLESKQNSGSDSLVQKVEDIDPSLGSEKSNIVDVVDMSLDTKIADMENENKSAAVSSKRKIHDKSAVENADMAKRQRRTQPDVLKLPREQSASTVAFINCKDAAHPTVRGGFSKHESADSEAPKERVVPPSAKPPTNSLRIDRFLRPFTLKAVQDLLGKTGTVVSFWMDNIKTHCFVTYSSVEEAMETRNAVYNLQWPSNGGRLLIADFVDPLEVKARVEGPLPSPMTPTTPAGLRLNFPSAQPAGPPQPSPRQQVLRHQLPPPPPVLTNPLAAREKVLPIKKQLAPVKEQLIPPPPPVSEKVDPPALTLDDLFRKTRASPRIYYQPLSDEQVAAKLNVQGNNINQ</sequence>
<keyword evidence="4" id="KW-1185">Reference proteome</keyword>
<gene>
    <name evidence="3" type="ORF">LIER_28931</name>
</gene>
<feature type="compositionally biased region" description="Basic and acidic residues" evidence="1">
    <location>
        <begin position="432"/>
        <end position="443"/>
    </location>
</feature>
<evidence type="ECO:0000256" key="1">
    <source>
        <dbReference type="SAM" id="MobiDB-lite"/>
    </source>
</evidence>
<dbReference type="InterPro" id="IPR003034">
    <property type="entry name" value="SAP_dom"/>
</dbReference>
<dbReference type="GO" id="GO:0003676">
    <property type="term" value="F:nucleic acid binding"/>
    <property type="evidence" value="ECO:0007669"/>
    <property type="project" value="InterPro"/>
</dbReference>
<feature type="compositionally biased region" description="Polar residues" evidence="1">
    <location>
        <begin position="373"/>
        <end position="382"/>
    </location>
</feature>
<dbReference type="InterPro" id="IPR032552">
    <property type="entry name" value="RSB_motif"/>
</dbReference>
<dbReference type="InterPro" id="IPR034257">
    <property type="entry name" value="Acinus_RRM"/>
</dbReference>
<feature type="region of interest" description="Disordered" evidence="1">
    <location>
        <begin position="477"/>
        <end position="504"/>
    </location>
</feature>
<reference evidence="3 4" key="1">
    <citation type="submission" date="2024-01" db="EMBL/GenBank/DDBJ databases">
        <title>The complete chloroplast genome sequence of Lithospermum erythrorhizon: insights into the phylogenetic relationship among Boraginaceae species and the maternal lineages of purple gromwells.</title>
        <authorList>
            <person name="Okada T."/>
            <person name="Watanabe K."/>
        </authorList>
    </citation>
    <scope>NUCLEOTIDE SEQUENCE [LARGE SCALE GENOMIC DNA]</scope>
</reference>
<organism evidence="3 4">
    <name type="scientific">Lithospermum erythrorhizon</name>
    <name type="common">Purple gromwell</name>
    <name type="synonym">Lithospermum officinale var. erythrorhizon</name>
    <dbReference type="NCBI Taxonomy" id="34254"/>
    <lineage>
        <taxon>Eukaryota</taxon>
        <taxon>Viridiplantae</taxon>
        <taxon>Streptophyta</taxon>
        <taxon>Embryophyta</taxon>
        <taxon>Tracheophyta</taxon>
        <taxon>Spermatophyta</taxon>
        <taxon>Magnoliopsida</taxon>
        <taxon>eudicotyledons</taxon>
        <taxon>Gunneridae</taxon>
        <taxon>Pentapetalae</taxon>
        <taxon>asterids</taxon>
        <taxon>lamiids</taxon>
        <taxon>Boraginales</taxon>
        <taxon>Boraginaceae</taxon>
        <taxon>Boraginoideae</taxon>
        <taxon>Lithospermeae</taxon>
        <taxon>Lithospermum</taxon>
    </lineage>
</organism>
<dbReference type="Gene3D" id="1.10.720.30">
    <property type="entry name" value="SAP domain"/>
    <property type="match status" value="1"/>
</dbReference>
<dbReference type="SMART" id="SM00513">
    <property type="entry name" value="SAP"/>
    <property type="match status" value="1"/>
</dbReference>
<dbReference type="PANTHER" id="PTHR47031">
    <property type="entry name" value="SAP DNA-BINDING DOMAIN-CONTAINING PROTEIN"/>
    <property type="match status" value="1"/>
</dbReference>
<accession>A0AAV3RLN7</accession>
<dbReference type="SUPFAM" id="SSF54928">
    <property type="entry name" value="RNA-binding domain, RBD"/>
    <property type="match status" value="1"/>
</dbReference>
<feature type="region of interest" description="Disordered" evidence="1">
    <location>
        <begin position="342"/>
        <end position="361"/>
    </location>
</feature>
<feature type="region of interest" description="Disordered" evidence="1">
    <location>
        <begin position="419"/>
        <end position="446"/>
    </location>
</feature>